<feature type="binding site" evidence="10">
    <location>
        <position position="71"/>
    </location>
    <ligand>
        <name>substrate</name>
    </ligand>
</feature>
<gene>
    <name evidence="12" type="ORF">F8A88_00060</name>
</gene>
<evidence type="ECO:0000256" key="8">
    <source>
        <dbReference type="ARBA" id="ARBA00051875"/>
    </source>
</evidence>
<feature type="active site" description="Proton acceptor" evidence="10">
    <location>
        <position position="70"/>
    </location>
</feature>
<feature type="binding site" evidence="10">
    <location>
        <position position="70"/>
    </location>
    <ligand>
        <name>Mg(2+)</name>
        <dbReference type="ChEBI" id="CHEBI:18420"/>
    </ligand>
</feature>
<dbReference type="Gene3D" id="3.90.950.10">
    <property type="match status" value="1"/>
</dbReference>
<dbReference type="InterPro" id="IPR020922">
    <property type="entry name" value="dITP/XTP_pyrophosphatase"/>
</dbReference>
<dbReference type="GO" id="GO:0009117">
    <property type="term" value="P:nucleotide metabolic process"/>
    <property type="evidence" value="ECO:0007669"/>
    <property type="project" value="UniProtKB-KW"/>
</dbReference>
<dbReference type="PANTHER" id="PTHR11067">
    <property type="entry name" value="INOSINE TRIPHOSPHATE PYROPHOSPHATASE/HAM1 PROTEIN"/>
    <property type="match status" value="1"/>
</dbReference>
<dbReference type="InterPro" id="IPR002637">
    <property type="entry name" value="RdgB/HAM1"/>
</dbReference>
<sequence length="202" mass="22150">MKSIVLASNNKGKIREFAQLLEPLGLEVKPLSDFPEIGDIVEDGETFLDNALIKARTVSAKTGLVAVADDSGLEVDHLNGAPGVYSARFAGDGHDDHANNEKLLRELTGVPDEKRTARYRCVMAAVAPNGQEIHTQGSYEGRIAHDYKGKGGFGYDVIFIDPELGKHVAEISAEEKHSRSHRGKAIRRMLEIWPDFWAKSGQ</sequence>
<dbReference type="EMBL" id="WAIE01000001">
    <property type="protein sequence ID" value="KAB1442708.1"/>
    <property type="molecule type" value="Genomic_DNA"/>
</dbReference>
<evidence type="ECO:0000256" key="10">
    <source>
        <dbReference type="HAMAP-Rule" id="MF_01405"/>
    </source>
</evidence>
<comment type="caution">
    <text evidence="10">Lacks conserved residue(s) required for the propagation of feature annotation.</text>
</comment>
<comment type="function">
    <text evidence="10">Pyrophosphatase that catalyzes the hydrolysis of nucleoside triphosphates to their monophosphate derivatives, with a high preference for the non-canonical purine nucleotides XTP (xanthosine triphosphate), dITP (deoxyinosine triphosphate) and ITP. Seems to function as a house-cleaning enzyme that removes non-canonical purine nucleotides from the nucleotide pool, thus preventing their incorporation into DNA/RNA and avoiding chromosomal lesions.</text>
</comment>
<dbReference type="CDD" id="cd00515">
    <property type="entry name" value="HAM1"/>
    <property type="match status" value="1"/>
</dbReference>
<name>A0A6N6N4J7_9BACT</name>
<evidence type="ECO:0000313" key="13">
    <source>
        <dbReference type="Proteomes" id="UP000438699"/>
    </source>
</evidence>
<dbReference type="GO" id="GO:0005829">
    <property type="term" value="C:cytosol"/>
    <property type="evidence" value="ECO:0007669"/>
    <property type="project" value="TreeGrafter"/>
</dbReference>
<dbReference type="NCBIfam" id="NF011397">
    <property type="entry name" value="PRK14822.1"/>
    <property type="match status" value="1"/>
</dbReference>
<dbReference type="NCBIfam" id="TIGR00042">
    <property type="entry name" value="RdgB/HAM1 family non-canonical purine NTP pyrophosphatase"/>
    <property type="match status" value="1"/>
</dbReference>
<evidence type="ECO:0000256" key="5">
    <source>
        <dbReference type="ARBA" id="ARBA00022801"/>
    </source>
</evidence>
<evidence type="ECO:0000256" key="2">
    <source>
        <dbReference type="ARBA" id="ARBA00011738"/>
    </source>
</evidence>
<comment type="similarity">
    <text evidence="1 10 11">Belongs to the HAM1 NTPase family.</text>
</comment>
<dbReference type="HAMAP" id="MF_01405">
    <property type="entry name" value="Non_canon_purine_NTPase"/>
    <property type="match status" value="1"/>
</dbReference>
<feature type="binding site" evidence="10">
    <location>
        <begin position="8"/>
        <end position="13"/>
    </location>
    <ligand>
        <name>substrate</name>
    </ligand>
</feature>
<dbReference type="GO" id="GO:0009146">
    <property type="term" value="P:purine nucleoside triphosphate catabolic process"/>
    <property type="evidence" value="ECO:0007669"/>
    <property type="project" value="UniProtKB-UniRule"/>
</dbReference>
<dbReference type="Proteomes" id="UP000438699">
    <property type="component" value="Unassembled WGS sequence"/>
</dbReference>
<feature type="binding site" evidence="10">
    <location>
        <begin position="153"/>
        <end position="156"/>
    </location>
    <ligand>
        <name>substrate</name>
    </ligand>
</feature>
<dbReference type="GO" id="GO:0036220">
    <property type="term" value="F:ITP diphosphatase activity"/>
    <property type="evidence" value="ECO:0007669"/>
    <property type="project" value="UniProtKB-UniRule"/>
</dbReference>
<evidence type="ECO:0000256" key="1">
    <source>
        <dbReference type="ARBA" id="ARBA00008023"/>
    </source>
</evidence>
<dbReference type="RefSeq" id="WP_151148900.1">
    <property type="nucleotide sequence ID" value="NZ_WAIE01000001.1"/>
</dbReference>
<organism evidence="12 13">
    <name type="scientific">Pseudodesulfovibrio senegalensis</name>
    <dbReference type="NCBI Taxonomy" id="1721087"/>
    <lineage>
        <taxon>Bacteria</taxon>
        <taxon>Pseudomonadati</taxon>
        <taxon>Thermodesulfobacteriota</taxon>
        <taxon>Desulfovibrionia</taxon>
        <taxon>Desulfovibrionales</taxon>
        <taxon>Desulfovibrionaceae</taxon>
    </lineage>
</organism>
<evidence type="ECO:0000256" key="6">
    <source>
        <dbReference type="ARBA" id="ARBA00022842"/>
    </source>
</evidence>
<dbReference type="SUPFAM" id="SSF52972">
    <property type="entry name" value="ITPase-like"/>
    <property type="match status" value="1"/>
</dbReference>
<evidence type="ECO:0000256" key="4">
    <source>
        <dbReference type="ARBA" id="ARBA00022741"/>
    </source>
</evidence>
<evidence type="ECO:0000313" key="12">
    <source>
        <dbReference type="EMBL" id="KAB1442708.1"/>
    </source>
</evidence>
<dbReference type="FunFam" id="3.90.950.10:FF:000001">
    <property type="entry name" value="dITP/XTP pyrophosphatase"/>
    <property type="match status" value="1"/>
</dbReference>
<dbReference type="OrthoDB" id="9807456at2"/>
<reference evidence="12 13" key="1">
    <citation type="journal article" date="2017" name="Int. J. Syst. Evol. Microbiol.">
        <title>Desulfovibrio senegalensis sp. nov., a mesophilic sulfate reducer isolated from marine sediment.</title>
        <authorList>
            <person name="Thioye A."/>
            <person name="Gam Z.B.A."/>
            <person name="Mbengue M."/>
            <person name="Cayol J.L."/>
            <person name="Joseph-Bartoli M."/>
            <person name="Toure-Kane C."/>
            <person name="Labat M."/>
        </authorList>
    </citation>
    <scope>NUCLEOTIDE SEQUENCE [LARGE SCALE GENOMIC DNA]</scope>
    <source>
        <strain evidence="12 13">DSM 101509</strain>
    </source>
</reference>
<feature type="binding site" evidence="10">
    <location>
        <begin position="181"/>
        <end position="182"/>
    </location>
    <ligand>
        <name>substrate</name>
    </ligand>
</feature>
<dbReference type="Pfam" id="PF01725">
    <property type="entry name" value="Ham1p_like"/>
    <property type="match status" value="1"/>
</dbReference>
<evidence type="ECO:0000256" key="3">
    <source>
        <dbReference type="ARBA" id="ARBA00022723"/>
    </source>
</evidence>
<dbReference type="GO" id="GO:0046872">
    <property type="term" value="F:metal ion binding"/>
    <property type="evidence" value="ECO:0007669"/>
    <property type="project" value="UniProtKB-KW"/>
</dbReference>
<dbReference type="GO" id="GO:0035870">
    <property type="term" value="F:dITP diphosphatase activity"/>
    <property type="evidence" value="ECO:0007669"/>
    <property type="project" value="UniProtKB-UniRule"/>
</dbReference>
<dbReference type="InterPro" id="IPR029001">
    <property type="entry name" value="ITPase-like_fam"/>
</dbReference>
<comment type="catalytic activity">
    <reaction evidence="8 10">
        <text>dITP + H2O = dIMP + diphosphate + H(+)</text>
        <dbReference type="Rhea" id="RHEA:28342"/>
        <dbReference type="ChEBI" id="CHEBI:15377"/>
        <dbReference type="ChEBI" id="CHEBI:15378"/>
        <dbReference type="ChEBI" id="CHEBI:33019"/>
        <dbReference type="ChEBI" id="CHEBI:61194"/>
        <dbReference type="ChEBI" id="CHEBI:61382"/>
        <dbReference type="EC" id="3.6.1.66"/>
    </reaction>
</comment>
<keyword evidence="4 10" id="KW-0547">Nucleotide-binding</keyword>
<keyword evidence="7 10" id="KW-0546">Nucleotide metabolism</keyword>
<evidence type="ECO:0000256" key="11">
    <source>
        <dbReference type="RuleBase" id="RU003781"/>
    </source>
</evidence>
<feature type="binding site" evidence="10">
    <location>
        <position position="176"/>
    </location>
    <ligand>
        <name>substrate</name>
    </ligand>
</feature>
<dbReference type="GO" id="GO:0017111">
    <property type="term" value="F:ribonucleoside triphosphate phosphatase activity"/>
    <property type="evidence" value="ECO:0007669"/>
    <property type="project" value="InterPro"/>
</dbReference>
<dbReference type="GO" id="GO:0036222">
    <property type="term" value="F:XTP diphosphatase activity"/>
    <property type="evidence" value="ECO:0007669"/>
    <property type="project" value="UniProtKB-UniRule"/>
</dbReference>
<dbReference type="AlphaFoldDB" id="A0A6N6N4J7"/>
<accession>A0A6N6N4J7</accession>
<comment type="caution">
    <text evidence="12">The sequence shown here is derived from an EMBL/GenBank/DDBJ whole genome shotgun (WGS) entry which is preliminary data.</text>
</comment>
<keyword evidence="3 10" id="KW-0479">Metal-binding</keyword>
<evidence type="ECO:0000256" key="7">
    <source>
        <dbReference type="ARBA" id="ARBA00023080"/>
    </source>
</evidence>
<dbReference type="GO" id="GO:0000166">
    <property type="term" value="F:nucleotide binding"/>
    <property type="evidence" value="ECO:0007669"/>
    <property type="project" value="UniProtKB-KW"/>
</dbReference>
<comment type="catalytic activity">
    <reaction evidence="9 10">
        <text>XTP + H2O = XMP + diphosphate + H(+)</text>
        <dbReference type="Rhea" id="RHEA:28610"/>
        <dbReference type="ChEBI" id="CHEBI:15377"/>
        <dbReference type="ChEBI" id="CHEBI:15378"/>
        <dbReference type="ChEBI" id="CHEBI:33019"/>
        <dbReference type="ChEBI" id="CHEBI:57464"/>
        <dbReference type="ChEBI" id="CHEBI:61314"/>
        <dbReference type="EC" id="3.6.1.66"/>
    </reaction>
</comment>
<dbReference type="EC" id="3.6.1.66" evidence="10"/>
<comment type="subunit">
    <text evidence="2 10">Homodimer.</text>
</comment>
<keyword evidence="13" id="KW-1185">Reference proteome</keyword>
<dbReference type="PANTHER" id="PTHR11067:SF9">
    <property type="entry name" value="INOSINE TRIPHOSPHATE PYROPHOSPHATASE"/>
    <property type="match status" value="1"/>
</dbReference>
<proteinExistence type="inferred from homology"/>
<comment type="cofactor">
    <cofactor evidence="10">
        <name>Mg(2+)</name>
        <dbReference type="ChEBI" id="CHEBI:18420"/>
    </cofactor>
    <text evidence="10">Binds 1 Mg(2+) ion per subunit.</text>
</comment>
<keyword evidence="6 10" id="KW-0460">Magnesium</keyword>
<comment type="catalytic activity">
    <reaction evidence="10">
        <text>ITP + H2O = IMP + diphosphate + H(+)</text>
        <dbReference type="Rhea" id="RHEA:29399"/>
        <dbReference type="ChEBI" id="CHEBI:15377"/>
        <dbReference type="ChEBI" id="CHEBI:15378"/>
        <dbReference type="ChEBI" id="CHEBI:33019"/>
        <dbReference type="ChEBI" id="CHEBI:58053"/>
        <dbReference type="ChEBI" id="CHEBI:61402"/>
        <dbReference type="EC" id="3.6.1.66"/>
    </reaction>
</comment>
<protein>
    <recommendedName>
        <fullName evidence="10">dITP/XTP pyrophosphatase</fullName>
        <ecNumber evidence="10">3.6.1.66</ecNumber>
    </recommendedName>
    <alternativeName>
        <fullName evidence="10">Non-canonical purine NTP pyrophosphatase</fullName>
    </alternativeName>
    <alternativeName>
        <fullName evidence="10">Non-standard purine NTP pyrophosphatase</fullName>
    </alternativeName>
    <alternativeName>
        <fullName evidence="10">Nucleoside-triphosphate diphosphatase</fullName>
    </alternativeName>
    <alternativeName>
        <fullName evidence="10">Nucleoside-triphosphate pyrophosphatase</fullName>
        <shortName evidence="10">NTPase</shortName>
    </alternativeName>
</protein>
<evidence type="ECO:0000256" key="9">
    <source>
        <dbReference type="ARBA" id="ARBA00052017"/>
    </source>
</evidence>
<keyword evidence="5 10" id="KW-0378">Hydrolase</keyword>